<gene>
    <name evidence="1" type="ORF">AVEN_264445_1</name>
    <name evidence="2" type="ORF">AVEN_85821_1</name>
</gene>
<keyword evidence="3" id="KW-1185">Reference proteome</keyword>
<comment type="caution">
    <text evidence="1">The sequence shown here is derived from an EMBL/GenBank/DDBJ whole genome shotgun (WGS) entry which is preliminary data.</text>
</comment>
<protein>
    <submittedName>
        <fullName evidence="1">Uncharacterized protein</fullName>
    </submittedName>
</protein>
<dbReference type="AlphaFoldDB" id="A0A4Y2TSJ6"/>
<proteinExistence type="predicted"/>
<dbReference type="EMBL" id="BGPR01030241">
    <property type="protein sequence ID" value="GBO02644.1"/>
    <property type="molecule type" value="Genomic_DNA"/>
</dbReference>
<dbReference type="Proteomes" id="UP000499080">
    <property type="component" value="Unassembled WGS sequence"/>
</dbReference>
<evidence type="ECO:0000313" key="3">
    <source>
        <dbReference type="Proteomes" id="UP000499080"/>
    </source>
</evidence>
<name>A0A4Y2TSJ6_ARAVE</name>
<evidence type="ECO:0000313" key="1">
    <source>
        <dbReference type="EMBL" id="GBO02644.1"/>
    </source>
</evidence>
<dbReference type="EMBL" id="BGPR01030242">
    <property type="protein sequence ID" value="GBO02645.1"/>
    <property type="molecule type" value="Genomic_DNA"/>
</dbReference>
<organism evidence="1 3">
    <name type="scientific">Araneus ventricosus</name>
    <name type="common">Orbweaver spider</name>
    <name type="synonym">Epeira ventricosa</name>
    <dbReference type="NCBI Taxonomy" id="182803"/>
    <lineage>
        <taxon>Eukaryota</taxon>
        <taxon>Metazoa</taxon>
        <taxon>Ecdysozoa</taxon>
        <taxon>Arthropoda</taxon>
        <taxon>Chelicerata</taxon>
        <taxon>Arachnida</taxon>
        <taxon>Araneae</taxon>
        <taxon>Araneomorphae</taxon>
        <taxon>Entelegynae</taxon>
        <taxon>Araneoidea</taxon>
        <taxon>Araneidae</taxon>
        <taxon>Araneus</taxon>
    </lineage>
</organism>
<reference evidence="1 3" key="1">
    <citation type="journal article" date="2019" name="Sci. Rep.">
        <title>Orb-weaving spider Araneus ventricosus genome elucidates the spidroin gene catalogue.</title>
        <authorList>
            <person name="Kono N."/>
            <person name="Nakamura H."/>
            <person name="Ohtoshi R."/>
            <person name="Moran D.A.P."/>
            <person name="Shinohara A."/>
            <person name="Yoshida Y."/>
            <person name="Fujiwara M."/>
            <person name="Mori M."/>
            <person name="Tomita M."/>
            <person name="Arakawa K."/>
        </authorList>
    </citation>
    <scope>NUCLEOTIDE SEQUENCE [LARGE SCALE GENOMIC DNA]</scope>
</reference>
<accession>A0A4Y2TSJ6</accession>
<evidence type="ECO:0000313" key="2">
    <source>
        <dbReference type="EMBL" id="GBO02645.1"/>
    </source>
</evidence>
<sequence length="95" mass="11112">MRERLRRTKSVAAGDSHPEVSKCLPYSRRNVWHDPVSTEANQLQQFKDDFSYNIEIVRLQIRTPSNIGMSNLREQEMCVIGKVLDDHRSQLKLNE</sequence>